<gene>
    <name evidence="4" type="ORF">GCM10017044_15310</name>
</gene>
<feature type="domain" description="HTH tetR-type" evidence="3">
    <location>
        <begin position="1"/>
        <end position="64"/>
    </location>
</feature>
<keyword evidence="5" id="KW-1185">Reference proteome</keyword>
<comment type="caution">
    <text evidence="4">The sequence shown here is derived from an EMBL/GenBank/DDBJ whole genome shotgun (WGS) entry which is preliminary data.</text>
</comment>
<reference evidence="4" key="2">
    <citation type="submission" date="2020-09" db="EMBL/GenBank/DDBJ databases">
        <authorList>
            <person name="Sun Q."/>
            <person name="Kim S."/>
        </authorList>
    </citation>
    <scope>NUCLEOTIDE SEQUENCE</scope>
    <source>
        <strain evidence="4">KCTC 42590</strain>
    </source>
</reference>
<keyword evidence="1 2" id="KW-0238">DNA-binding</keyword>
<dbReference type="Gene3D" id="1.10.357.10">
    <property type="entry name" value="Tetracycline Repressor, domain 2"/>
    <property type="match status" value="1"/>
</dbReference>
<sequence length="196" mass="21285">MGRRSILDEAGLFAAVGETLAMDGSLSIPALVKKTGVSTGSIYHHYGSREGLLAHAWVDALSAFQRLFLATIGDAETVDSEAVALVTPKFCREHHGRAIILACCSRAQFIGHETNQSLLVECDARNEEMAALLRKYSRSSGVPIDNCYLAWVHYPLAVVRLYLPAHKVPKSADAHVVAACHAAMAVNQKEDQTDRN</sequence>
<dbReference type="InterPro" id="IPR009057">
    <property type="entry name" value="Homeodomain-like_sf"/>
</dbReference>
<evidence type="ECO:0000313" key="5">
    <source>
        <dbReference type="Proteomes" id="UP000630923"/>
    </source>
</evidence>
<dbReference type="Proteomes" id="UP000630923">
    <property type="component" value="Unassembled WGS sequence"/>
</dbReference>
<dbReference type="RefSeq" id="WP_191251644.1">
    <property type="nucleotide sequence ID" value="NZ_BNCI01000002.1"/>
</dbReference>
<dbReference type="InterPro" id="IPR001647">
    <property type="entry name" value="HTH_TetR"/>
</dbReference>
<dbReference type="AlphaFoldDB" id="A0A919ATK8"/>
<evidence type="ECO:0000313" key="4">
    <source>
        <dbReference type="EMBL" id="GHF22136.1"/>
    </source>
</evidence>
<evidence type="ECO:0000259" key="3">
    <source>
        <dbReference type="PROSITE" id="PS50977"/>
    </source>
</evidence>
<reference evidence="4" key="1">
    <citation type="journal article" date="2014" name="Int. J. Syst. Evol. Microbiol.">
        <title>Complete genome sequence of Corynebacterium casei LMG S-19264T (=DSM 44701T), isolated from a smear-ripened cheese.</title>
        <authorList>
            <consortium name="US DOE Joint Genome Institute (JGI-PGF)"/>
            <person name="Walter F."/>
            <person name="Albersmeier A."/>
            <person name="Kalinowski J."/>
            <person name="Ruckert C."/>
        </authorList>
    </citation>
    <scope>NUCLEOTIDE SEQUENCE</scope>
    <source>
        <strain evidence="4">KCTC 42590</strain>
    </source>
</reference>
<evidence type="ECO:0000256" key="1">
    <source>
        <dbReference type="ARBA" id="ARBA00023125"/>
    </source>
</evidence>
<feature type="DNA-binding region" description="H-T-H motif" evidence="2">
    <location>
        <begin position="27"/>
        <end position="46"/>
    </location>
</feature>
<organism evidence="4 5">
    <name type="scientific">Kordiimonas sediminis</name>
    <dbReference type="NCBI Taxonomy" id="1735581"/>
    <lineage>
        <taxon>Bacteria</taxon>
        <taxon>Pseudomonadati</taxon>
        <taxon>Pseudomonadota</taxon>
        <taxon>Alphaproteobacteria</taxon>
        <taxon>Kordiimonadales</taxon>
        <taxon>Kordiimonadaceae</taxon>
        <taxon>Kordiimonas</taxon>
    </lineage>
</organism>
<dbReference type="SUPFAM" id="SSF46689">
    <property type="entry name" value="Homeodomain-like"/>
    <property type="match status" value="1"/>
</dbReference>
<evidence type="ECO:0000256" key="2">
    <source>
        <dbReference type="PROSITE-ProRule" id="PRU00335"/>
    </source>
</evidence>
<dbReference type="EMBL" id="BNCI01000002">
    <property type="protein sequence ID" value="GHF22136.1"/>
    <property type="molecule type" value="Genomic_DNA"/>
</dbReference>
<name>A0A919ATK8_9PROT</name>
<dbReference type="PROSITE" id="PS50977">
    <property type="entry name" value="HTH_TETR_2"/>
    <property type="match status" value="1"/>
</dbReference>
<protein>
    <recommendedName>
        <fullName evidence="3">HTH tetR-type domain-containing protein</fullName>
    </recommendedName>
</protein>
<accession>A0A919ATK8</accession>
<dbReference type="GO" id="GO:0003677">
    <property type="term" value="F:DNA binding"/>
    <property type="evidence" value="ECO:0007669"/>
    <property type="project" value="UniProtKB-UniRule"/>
</dbReference>
<proteinExistence type="predicted"/>
<dbReference type="Pfam" id="PF00440">
    <property type="entry name" value="TetR_N"/>
    <property type="match status" value="1"/>
</dbReference>